<reference evidence="1 2" key="1">
    <citation type="submission" date="2018-06" db="EMBL/GenBank/DDBJ databases">
        <title>Mucibacter soli gen. nov., sp. nov., a new member of the family Chitinophagaceae producing mucin.</title>
        <authorList>
            <person name="Kim M.-K."/>
            <person name="Park S."/>
            <person name="Kim T.-S."/>
            <person name="Joung Y."/>
            <person name="Han J.-H."/>
            <person name="Kim S.B."/>
        </authorList>
    </citation>
    <scope>NUCLEOTIDE SEQUENCE [LARGE SCALE GENOMIC DNA]</scope>
    <source>
        <strain evidence="1 2">R1-15</strain>
    </source>
</reference>
<accession>A0A2W2ADU0</accession>
<proteinExistence type="predicted"/>
<dbReference type="Proteomes" id="UP000248745">
    <property type="component" value="Unassembled WGS sequence"/>
</dbReference>
<evidence type="ECO:0000313" key="1">
    <source>
        <dbReference type="EMBL" id="PZF73625.1"/>
    </source>
</evidence>
<keyword evidence="2" id="KW-1185">Reference proteome</keyword>
<dbReference type="Pfam" id="PF19458">
    <property type="entry name" value="DUF5995"/>
    <property type="match status" value="1"/>
</dbReference>
<dbReference type="OrthoDB" id="583431at2"/>
<dbReference type="AlphaFoldDB" id="A0A2W2ADU0"/>
<comment type="caution">
    <text evidence="1">The sequence shown here is derived from an EMBL/GenBank/DDBJ whole genome shotgun (WGS) entry which is preliminary data.</text>
</comment>
<evidence type="ECO:0000313" key="2">
    <source>
        <dbReference type="Proteomes" id="UP000248745"/>
    </source>
</evidence>
<name>A0A2W2ADU0_9BACT</name>
<organism evidence="1 2">
    <name type="scientific">Taibaiella soli</name>
    <dbReference type="NCBI Taxonomy" id="1649169"/>
    <lineage>
        <taxon>Bacteria</taxon>
        <taxon>Pseudomonadati</taxon>
        <taxon>Bacteroidota</taxon>
        <taxon>Chitinophagia</taxon>
        <taxon>Chitinophagales</taxon>
        <taxon>Chitinophagaceae</taxon>
        <taxon>Taibaiella</taxon>
    </lineage>
</organism>
<protein>
    <submittedName>
        <fullName evidence="1">Uncharacterized protein</fullName>
    </submittedName>
</protein>
<dbReference type="EMBL" id="QKTW01000011">
    <property type="protein sequence ID" value="PZF73625.1"/>
    <property type="molecule type" value="Genomic_DNA"/>
</dbReference>
<dbReference type="InterPro" id="IPR046037">
    <property type="entry name" value="DUF5995"/>
</dbReference>
<gene>
    <name evidence="1" type="ORF">DN068_07840</name>
</gene>
<dbReference type="RefSeq" id="WP_110998351.1">
    <property type="nucleotide sequence ID" value="NZ_QKTW01000011.1"/>
</dbReference>
<sequence length="255" mass="28840">MLPATTTSTTIDNIILQLEAIISECIATNNRAGYFAALYHRVTVRIKEGIMNKEFENNERMELFDVTFAQRYLDAWTEWKQGKQPTSSWKIAFEAVAHKKDIVLQHLLLGMNAHINLDLGIATVITMDGGDMEGIKNDFNKINSILAALVNKVEDCLVKVNPLMKLLSLQRFNFDELLVQFSIDLARKGAWDFATTLCSKTGTAYNECIASRDAKIAELAANLARPDSWLLRFTVRLIYWYETKNVGKNIADLQS</sequence>